<organism evidence="2 3">
    <name type="scientific">Flavobacterium collinsii</name>
    <dbReference type="NCBI Taxonomy" id="1114861"/>
    <lineage>
        <taxon>Bacteria</taxon>
        <taxon>Pseudomonadati</taxon>
        <taxon>Bacteroidota</taxon>
        <taxon>Flavobacteriia</taxon>
        <taxon>Flavobacteriales</taxon>
        <taxon>Flavobacteriaceae</taxon>
        <taxon>Flavobacterium</taxon>
    </lineage>
</organism>
<evidence type="ECO:0000256" key="1">
    <source>
        <dbReference type="SAM" id="Phobius"/>
    </source>
</evidence>
<evidence type="ECO:0000313" key="3">
    <source>
        <dbReference type="Proteomes" id="UP000474567"/>
    </source>
</evidence>
<feature type="transmembrane region" description="Helical" evidence="1">
    <location>
        <begin position="15"/>
        <end position="35"/>
    </location>
</feature>
<gene>
    <name evidence="2" type="ORF">FLACOL7796_01808</name>
</gene>
<keyword evidence="1" id="KW-0472">Membrane</keyword>
<feature type="transmembrane region" description="Helical" evidence="1">
    <location>
        <begin position="60"/>
        <end position="81"/>
    </location>
</feature>
<proteinExistence type="predicted"/>
<dbReference type="Proteomes" id="UP000474567">
    <property type="component" value="Unassembled WGS sequence"/>
</dbReference>
<protein>
    <submittedName>
        <fullName evidence="2">Uncharacterized protein</fullName>
    </submittedName>
</protein>
<accession>A0ABM8KHF3</accession>
<keyword evidence="1" id="KW-0812">Transmembrane</keyword>
<keyword evidence="3" id="KW-1185">Reference proteome</keyword>
<dbReference type="EMBL" id="CADCST010000077">
    <property type="protein sequence ID" value="CAA9197711.1"/>
    <property type="molecule type" value="Genomic_DNA"/>
</dbReference>
<evidence type="ECO:0000313" key="2">
    <source>
        <dbReference type="EMBL" id="CAA9197711.1"/>
    </source>
</evidence>
<name>A0ABM8KHF3_9FLAO</name>
<sequence>MNWIDHILIYYEREIGIILSVLLIVLNLASLYFIIDSMNYDEITGYLTQMEIRCFDLYDFMRVLLINTLLNLLFVFAALFARITKDH</sequence>
<reference evidence="2 3" key="1">
    <citation type="submission" date="2020-02" db="EMBL/GenBank/DDBJ databases">
        <authorList>
            <person name="Criscuolo A."/>
        </authorList>
    </citation>
    <scope>NUCLEOTIDE SEQUENCE [LARGE SCALE GENOMIC DNA]</scope>
    <source>
        <strain evidence="2">CECT7796</strain>
    </source>
</reference>
<keyword evidence="1" id="KW-1133">Transmembrane helix</keyword>
<comment type="caution">
    <text evidence="2">The sequence shown here is derived from an EMBL/GenBank/DDBJ whole genome shotgun (WGS) entry which is preliminary data.</text>
</comment>